<gene>
    <name evidence="1" type="ORF">SporoS204_14190</name>
</gene>
<protein>
    <submittedName>
        <fullName evidence="1">Uncharacterized protein</fullName>
    </submittedName>
</protein>
<dbReference type="RefSeq" id="WP_029052419.1">
    <property type="nucleotide sequence ID" value="NZ_CP015108.1"/>
</dbReference>
<dbReference type="EMBL" id="CP015108">
    <property type="protein sequence ID" value="ARF15199.1"/>
    <property type="molecule type" value="Genomic_DNA"/>
</dbReference>
<proteinExistence type="predicted"/>
<evidence type="ECO:0000313" key="1">
    <source>
        <dbReference type="EMBL" id="ARF15199.1"/>
    </source>
</evidence>
<reference evidence="1 2" key="1">
    <citation type="submission" date="2016-04" db="EMBL/GenBank/DDBJ databases">
        <title>Comparative Genomics and Epigenetics of Sporosarcina ureae.</title>
        <authorList>
            <person name="Oliver A.S."/>
            <person name="Cooper K.K."/>
        </authorList>
    </citation>
    <scope>NUCLEOTIDE SEQUENCE [LARGE SCALE GENOMIC DNA]</scope>
    <source>
        <strain evidence="1 2">S204</strain>
    </source>
</reference>
<dbReference type="Proteomes" id="UP000192486">
    <property type="component" value="Chromosome"/>
</dbReference>
<evidence type="ECO:0000313" key="2">
    <source>
        <dbReference type="Proteomes" id="UP000192486"/>
    </source>
</evidence>
<name>A0ABM6JYA1_SPOUR</name>
<accession>A0ABM6JYA1</accession>
<sequence>MKQVVHFIRKEDVEREYVRTLQLELDYELATLYDALQDEDTVQVDKSKMRLMEIHNELETLNVFSM</sequence>
<organism evidence="1 2">
    <name type="scientific">Sporosarcina ureae</name>
    <dbReference type="NCBI Taxonomy" id="1571"/>
    <lineage>
        <taxon>Bacteria</taxon>
        <taxon>Bacillati</taxon>
        <taxon>Bacillota</taxon>
        <taxon>Bacilli</taxon>
        <taxon>Bacillales</taxon>
        <taxon>Caryophanaceae</taxon>
        <taxon>Sporosarcina</taxon>
    </lineage>
</organism>
<keyword evidence="2" id="KW-1185">Reference proteome</keyword>